<evidence type="ECO:0000256" key="6">
    <source>
        <dbReference type="PROSITE-ProRule" id="PRU01024"/>
    </source>
</evidence>
<dbReference type="InterPro" id="IPR029063">
    <property type="entry name" value="SAM-dependent_MTases_sf"/>
</dbReference>
<organism evidence="8 9">
    <name type="scientific">Bugula neritina</name>
    <name type="common">Brown bryozoan</name>
    <name type="synonym">Sertularia neritina</name>
    <dbReference type="NCBI Taxonomy" id="10212"/>
    <lineage>
        <taxon>Eukaryota</taxon>
        <taxon>Metazoa</taxon>
        <taxon>Spiralia</taxon>
        <taxon>Lophotrochozoa</taxon>
        <taxon>Bryozoa</taxon>
        <taxon>Gymnolaemata</taxon>
        <taxon>Cheilostomatida</taxon>
        <taxon>Flustrina</taxon>
        <taxon>Buguloidea</taxon>
        <taxon>Bugulidae</taxon>
        <taxon>Bugula</taxon>
    </lineage>
</organism>
<evidence type="ECO:0000256" key="4">
    <source>
        <dbReference type="ARBA" id="ARBA00033763"/>
    </source>
</evidence>
<dbReference type="GO" id="GO:0032259">
    <property type="term" value="P:methylation"/>
    <property type="evidence" value="ECO:0007669"/>
    <property type="project" value="UniProtKB-KW"/>
</dbReference>
<dbReference type="GO" id="GO:0003723">
    <property type="term" value="F:RNA binding"/>
    <property type="evidence" value="ECO:0007669"/>
    <property type="project" value="TreeGrafter"/>
</dbReference>
<accession>A0A7J7JA20</accession>
<dbReference type="PROSITE" id="PS51687">
    <property type="entry name" value="SAM_MT_RNA_M5U"/>
    <property type="match status" value="1"/>
</dbReference>
<evidence type="ECO:0000256" key="3">
    <source>
        <dbReference type="ARBA" id="ARBA00022691"/>
    </source>
</evidence>
<feature type="compositionally biased region" description="Polar residues" evidence="7">
    <location>
        <begin position="15"/>
        <end position="45"/>
    </location>
</feature>
<feature type="binding site" evidence="6">
    <location>
        <position position="563"/>
    </location>
    <ligand>
        <name>S-adenosyl-L-methionine</name>
        <dbReference type="ChEBI" id="CHEBI:59789"/>
    </ligand>
</feature>
<comment type="catalytic activity">
    <reaction evidence="5">
        <text>uridine(54) in tRNA + S-adenosyl-L-methionine = 5-methyluridine(54) in tRNA + S-adenosyl-L-homocysteine + H(+)</text>
        <dbReference type="Rhea" id="RHEA:42712"/>
        <dbReference type="Rhea" id="RHEA-COMP:10167"/>
        <dbReference type="Rhea" id="RHEA-COMP:10193"/>
        <dbReference type="ChEBI" id="CHEBI:15378"/>
        <dbReference type="ChEBI" id="CHEBI:57856"/>
        <dbReference type="ChEBI" id="CHEBI:59789"/>
        <dbReference type="ChEBI" id="CHEBI:65315"/>
        <dbReference type="ChEBI" id="CHEBI:74447"/>
        <dbReference type="EC" id="2.1.1.35"/>
    </reaction>
    <physiologicalReaction direction="left-to-right" evidence="5">
        <dbReference type="Rhea" id="RHEA:42713"/>
    </physiologicalReaction>
</comment>
<keyword evidence="1 6" id="KW-0489">Methyltransferase</keyword>
<dbReference type="SUPFAM" id="SSF54928">
    <property type="entry name" value="RNA-binding domain, RBD"/>
    <property type="match status" value="1"/>
</dbReference>
<keyword evidence="3 6" id="KW-0949">S-adenosyl-L-methionine</keyword>
<reference evidence="8" key="1">
    <citation type="submission" date="2020-06" db="EMBL/GenBank/DDBJ databases">
        <title>Draft genome of Bugula neritina, a colonial animal packing powerful symbionts and potential medicines.</title>
        <authorList>
            <person name="Rayko M."/>
        </authorList>
    </citation>
    <scope>NUCLEOTIDE SEQUENCE [LARGE SCALE GENOMIC DNA]</scope>
    <source>
        <strain evidence="8">Kwan_BN1</strain>
    </source>
</reference>
<dbReference type="Gene3D" id="2.40.50.1070">
    <property type="match status" value="1"/>
</dbReference>
<dbReference type="OrthoDB" id="10250660at2759"/>
<dbReference type="EMBL" id="VXIV02002883">
    <property type="protein sequence ID" value="KAF6022198.1"/>
    <property type="molecule type" value="Genomic_DNA"/>
</dbReference>
<dbReference type="InterPro" id="IPR010280">
    <property type="entry name" value="U5_MeTrfase_fam"/>
</dbReference>
<evidence type="ECO:0000256" key="2">
    <source>
        <dbReference type="ARBA" id="ARBA00022679"/>
    </source>
</evidence>
<evidence type="ECO:0000256" key="5">
    <source>
        <dbReference type="ARBA" id="ARBA00047278"/>
    </source>
</evidence>
<dbReference type="EC" id="2.1.1.35" evidence="4"/>
<keyword evidence="9" id="KW-1185">Reference proteome</keyword>
<comment type="similarity">
    <text evidence="6">Belongs to the class I-like SAM-binding methyltransferase superfamily. RNA M5U methyltransferase family.</text>
</comment>
<keyword evidence="2 6" id="KW-0808">Transferase</keyword>
<proteinExistence type="inferred from homology"/>
<gene>
    <name evidence="8" type="ORF">EB796_019502</name>
</gene>
<comment type="caution">
    <text evidence="6">Lacks conserved residue(s) required for the propagation of feature annotation.</text>
</comment>
<dbReference type="Gene3D" id="3.40.50.150">
    <property type="entry name" value="Vaccinia Virus protein VP39"/>
    <property type="match status" value="1"/>
</dbReference>
<sequence length="605" mass="67901">MATPKGSLSKDGDESNVNTAISSDQGSGAVASQNQPDISTNTSTLAKDGDILQDTLADHTAVEDNSKAEKPVLYSTENFKIRIGNIHPRSAHSQIKQKLTSLKLKPKKIKKMDKCDWAFATFCCEEDRQNAMKVLEGLQWRGKTLYVKKAEAATDPLLNRKRRADESDDAGVAKQQKVKLTADEYREKLLSKTCPLWNMSYNDQLKHKEDKIKNILSSLKQEMMKAYNDSKLPKSEYPNTDYKDLLLPIKPSPQTDGYRNKCEFTVGRHPISDEVTVGYRLGEYREGTVAVLEPTHSPNTSQAMKDVAFSFQDFVRQSAYAPFDPVSQQGHWVWLLVRETTLGGLMVMPTFVGEGLSQEELEGVKSNILKYYTEGDGKSFSVTSLYISISPRQKKSETETPPPVHLYGDETIEEQLLGLKFQISPSAFFQVNKEGAEVLYSAISEFAELTDDSSTVLDVCCGTGTIECSWHLSVVYNNLFIQRHDMMRLTVLHAMWNMVFVTIIMHAKKVVGIELVPQAVSDAEKNAKLNGVENISFKCGKAEAVLPELMNSMRSEEPVAIVDPPRAGLSKDCVSLFLVLFNLFFKLDMLFVYMYLSQPSLCFWF</sequence>
<dbReference type="GO" id="GO:0030697">
    <property type="term" value="F:tRNA (uracil(54)-C5)-methyltransferase activity, S-adenosyl methionine-dependent"/>
    <property type="evidence" value="ECO:0007669"/>
    <property type="project" value="UniProtKB-EC"/>
</dbReference>
<evidence type="ECO:0000256" key="1">
    <source>
        <dbReference type="ARBA" id="ARBA00022603"/>
    </source>
</evidence>
<evidence type="ECO:0000313" key="8">
    <source>
        <dbReference type="EMBL" id="KAF6022198.1"/>
    </source>
</evidence>
<evidence type="ECO:0000256" key="7">
    <source>
        <dbReference type="SAM" id="MobiDB-lite"/>
    </source>
</evidence>
<dbReference type="Proteomes" id="UP000593567">
    <property type="component" value="Unassembled WGS sequence"/>
</dbReference>
<dbReference type="PANTHER" id="PTHR45904">
    <property type="entry name" value="TRNA (URACIL-5-)-METHYLTRANSFERASE"/>
    <property type="match status" value="1"/>
</dbReference>
<dbReference type="InterPro" id="IPR045850">
    <property type="entry name" value="TRM2_met"/>
</dbReference>
<feature type="region of interest" description="Disordered" evidence="7">
    <location>
        <begin position="1"/>
        <end position="46"/>
    </location>
</feature>
<name>A0A7J7JA20_BUGNE</name>
<comment type="caution">
    <text evidence="8">The sequence shown here is derived from an EMBL/GenBank/DDBJ whole genome shotgun (WGS) entry which is preliminary data.</text>
</comment>
<dbReference type="InterPro" id="IPR035979">
    <property type="entry name" value="RBD_domain_sf"/>
</dbReference>
<dbReference type="GO" id="GO:0006396">
    <property type="term" value="P:RNA processing"/>
    <property type="evidence" value="ECO:0007669"/>
    <property type="project" value="InterPro"/>
</dbReference>
<protein>
    <recommendedName>
        <fullName evidence="4">tRNA (uracil(54)-C(5))-methyltransferase</fullName>
        <ecNumber evidence="4">2.1.1.35</ecNumber>
    </recommendedName>
</protein>
<feature type="binding site" evidence="6">
    <location>
        <position position="514"/>
    </location>
    <ligand>
        <name>S-adenosyl-L-methionine</name>
        <dbReference type="ChEBI" id="CHEBI:59789"/>
    </ligand>
</feature>
<dbReference type="AlphaFoldDB" id="A0A7J7JA20"/>
<dbReference type="PANTHER" id="PTHR45904:SF2">
    <property type="entry name" value="TRNA (URACIL-5-)-METHYLTRANSFERASE HOMOLOG A"/>
    <property type="match status" value="1"/>
</dbReference>
<evidence type="ECO:0000313" key="9">
    <source>
        <dbReference type="Proteomes" id="UP000593567"/>
    </source>
</evidence>
<feature type="binding site" evidence="6">
    <location>
        <position position="430"/>
    </location>
    <ligand>
        <name>S-adenosyl-L-methionine</name>
        <dbReference type="ChEBI" id="CHEBI:59789"/>
    </ligand>
</feature>
<dbReference type="SUPFAM" id="SSF53335">
    <property type="entry name" value="S-adenosyl-L-methionine-dependent methyltransferases"/>
    <property type="match status" value="1"/>
</dbReference>